<name>A0A0B7AM81_9EUPU</name>
<dbReference type="AlphaFoldDB" id="A0A0B7AM81"/>
<sequence>MAERKAVNKYYPPDWDPRKGSANKRVGQHPLRDRAKKLSQGILVIRFELPYNIWCGGCGSHIGMGVRYNAEKSKVGNYYTTPIYKFRMKCHLCDNYFEIQTDPKNHDYVILSGARRKEQRWDPVANEQVVPEDKATQKKLATDPMYKLEHGSDDHQRGKDKVMSLAQIEESRVSMLDDYNLNRKARDMFRTEKKQMKDAAEADRAILERASLNIDLVEESEEDRKLAGLMKYSVTSSYEEKQMEKRKIIELRPIFNTEDSLVPTSLSLSSSPSSSDVSPNQKQIPAAVNQQGDLKSKLSRVLKATFKDPFKSGGKKFFGK</sequence>
<evidence type="ECO:0008006" key="4">
    <source>
        <dbReference type="Google" id="ProtNLM"/>
    </source>
</evidence>
<dbReference type="EMBL" id="HACG01034877">
    <property type="protein sequence ID" value="CEK81742.1"/>
    <property type="molecule type" value="Transcribed_RNA"/>
</dbReference>
<dbReference type="InterPro" id="IPR007590">
    <property type="entry name" value="Saf4/Yju2"/>
</dbReference>
<evidence type="ECO:0000256" key="1">
    <source>
        <dbReference type="ARBA" id="ARBA00005595"/>
    </source>
</evidence>
<reference evidence="3" key="1">
    <citation type="submission" date="2014-12" db="EMBL/GenBank/DDBJ databases">
        <title>Insight into the proteome of Arion vulgaris.</title>
        <authorList>
            <person name="Aradska J."/>
            <person name="Bulat T."/>
            <person name="Smidak R."/>
            <person name="Sarate P."/>
            <person name="Gangsoo J."/>
            <person name="Sialana F."/>
            <person name="Bilban M."/>
            <person name="Lubec G."/>
        </authorList>
    </citation>
    <scope>NUCLEOTIDE SEQUENCE</scope>
    <source>
        <tissue evidence="3">Skin</tissue>
    </source>
</reference>
<dbReference type="GO" id="GO:0000398">
    <property type="term" value="P:mRNA splicing, via spliceosome"/>
    <property type="evidence" value="ECO:0007669"/>
    <property type="project" value="InterPro"/>
</dbReference>
<proteinExistence type="inferred from homology"/>
<feature type="compositionally biased region" description="Polar residues" evidence="2">
    <location>
        <begin position="280"/>
        <end position="292"/>
    </location>
</feature>
<dbReference type="PANTHER" id="PTHR12111">
    <property type="entry name" value="SPLICING FACTOR YJU2"/>
    <property type="match status" value="1"/>
</dbReference>
<feature type="region of interest" description="Disordered" evidence="2">
    <location>
        <begin position="1"/>
        <end position="29"/>
    </location>
</feature>
<feature type="compositionally biased region" description="Low complexity" evidence="2">
    <location>
        <begin position="263"/>
        <end position="279"/>
    </location>
</feature>
<organism evidence="3">
    <name type="scientific">Arion vulgaris</name>
    <dbReference type="NCBI Taxonomy" id="1028688"/>
    <lineage>
        <taxon>Eukaryota</taxon>
        <taxon>Metazoa</taxon>
        <taxon>Spiralia</taxon>
        <taxon>Lophotrochozoa</taxon>
        <taxon>Mollusca</taxon>
        <taxon>Gastropoda</taxon>
        <taxon>Heterobranchia</taxon>
        <taxon>Euthyneura</taxon>
        <taxon>Panpulmonata</taxon>
        <taxon>Eupulmonata</taxon>
        <taxon>Stylommatophora</taxon>
        <taxon>Helicina</taxon>
        <taxon>Arionoidea</taxon>
        <taxon>Arionidae</taxon>
        <taxon>Arion</taxon>
    </lineage>
</organism>
<comment type="similarity">
    <text evidence="1">Belongs to the CWC16 family.</text>
</comment>
<evidence type="ECO:0000256" key="2">
    <source>
        <dbReference type="SAM" id="MobiDB-lite"/>
    </source>
</evidence>
<protein>
    <recommendedName>
        <fullName evidence="4">Splicing factor YJU2</fullName>
    </recommendedName>
</protein>
<feature type="region of interest" description="Disordered" evidence="2">
    <location>
        <begin position="263"/>
        <end position="292"/>
    </location>
</feature>
<dbReference type="GO" id="GO:0005684">
    <property type="term" value="C:U2-type spliceosomal complex"/>
    <property type="evidence" value="ECO:0007669"/>
    <property type="project" value="TreeGrafter"/>
</dbReference>
<accession>A0A0B7AM81</accession>
<gene>
    <name evidence="3" type="primary">ORF127710</name>
</gene>
<dbReference type="GO" id="GO:0071014">
    <property type="term" value="C:post-mRNA release spliceosomal complex"/>
    <property type="evidence" value="ECO:0007669"/>
    <property type="project" value="TreeGrafter"/>
</dbReference>
<dbReference type="Pfam" id="PF04502">
    <property type="entry name" value="Saf4_Yju2"/>
    <property type="match status" value="1"/>
</dbReference>
<dbReference type="PANTHER" id="PTHR12111:SF2">
    <property type="entry name" value="SPLICING FACTOR YJU2B-RELATED"/>
    <property type="match status" value="1"/>
</dbReference>
<evidence type="ECO:0000313" key="3">
    <source>
        <dbReference type="EMBL" id="CEK81742.1"/>
    </source>
</evidence>